<dbReference type="InterPro" id="IPR044951">
    <property type="entry name" value="SPC24-like"/>
</dbReference>
<dbReference type="EMBL" id="CP097505">
    <property type="protein sequence ID" value="URD93724.1"/>
    <property type="molecule type" value="Genomic_DNA"/>
</dbReference>
<dbReference type="GO" id="GO:0051983">
    <property type="term" value="P:regulation of chromosome segregation"/>
    <property type="evidence" value="ECO:0007669"/>
    <property type="project" value="InterPro"/>
</dbReference>
<keyword evidence="3" id="KW-1185">Reference proteome</keyword>
<keyword evidence="1" id="KW-0175">Coiled coil</keyword>
<dbReference type="Gene3D" id="3.30.160.570">
    <property type="entry name" value="Ncd80 complex, Spc24 subunit"/>
    <property type="match status" value="1"/>
</dbReference>
<name>A0A9E7FCC6_9LILI</name>
<dbReference type="PANTHER" id="PTHR35730">
    <property type="entry name" value="KINETOCHORE PROTEIN SPC24 HOMOLOG-RELATED"/>
    <property type="match status" value="1"/>
</dbReference>
<protein>
    <submittedName>
        <fullName evidence="2">Uncharacterized protein</fullName>
    </submittedName>
</protein>
<evidence type="ECO:0000256" key="1">
    <source>
        <dbReference type="SAM" id="Coils"/>
    </source>
</evidence>
<dbReference type="Proteomes" id="UP001055439">
    <property type="component" value="Chromosome 3"/>
</dbReference>
<evidence type="ECO:0000313" key="3">
    <source>
        <dbReference type="Proteomes" id="UP001055439"/>
    </source>
</evidence>
<dbReference type="OrthoDB" id="1906227at2759"/>
<dbReference type="PANTHER" id="PTHR35730:SF2">
    <property type="entry name" value="KINETOCHORE PROTEIN SPC24 HOMOLOG-RELATED"/>
    <property type="match status" value="1"/>
</dbReference>
<evidence type="ECO:0000313" key="2">
    <source>
        <dbReference type="EMBL" id="URD93724.1"/>
    </source>
</evidence>
<gene>
    <name evidence="2" type="ORF">MUK42_00912</name>
</gene>
<sequence length="263" mass="30142">MANLGKRVDIDNLLSLGDDLLGVLKNKKDVDGPMQSLEGAKLLHFSCSSDSNNTGKWIEGQRSCVWMANLGKRVDIDNLLSLGDDLLGVLKNKKDVDGLMQSLEGAKLLHFSCSSDSNNTGKWIEDCQNKIQACEEKLDRSKDETSYDSELDHLQHELDKKLQEEHMLQQELRAVRDELIHLEHQRVSIEDRRVMIKKTEKDLIRARNFLSMCASVTNIIPDFEDRTRISGVVIDRNKKKVEKFEFERTESPLNVCNKLWKMD</sequence>
<dbReference type="AlphaFoldDB" id="A0A9E7FCC6"/>
<reference evidence="2" key="1">
    <citation type="submission" date="2022-05" db="EMBL/GenBank/DDBJ databases">
        <title>The Musa troglodytarum L. genome provides insights into the mechanism of non-climacteric behaviour and enrichment of carotenoids.</title>
        <authorList>
            <person name="Wang J."/>
        </authorList>
    </citation>
    <scope>NUCLEOTIDE SEQUENCE</scope>
    <source>
        <tissue evidence="2">Leaf</tissue>
    </source>
</reference>
<proteinExistence type="predicted"/>
<organism evidence="2 3">
    <name type="scientific">Musa troglodytarum</name>
    <name type="common">fe'i banana</name>
    <dbReference type="NCBI Taxonomy" id="320322"/>
    <lineage>
        <taxon>Eukaryota</taxon>
        <taxon>Viridiplantae</taxon>
        <taxon>Streptophyta</taxon>
        <taxon>Embryophyta</taxon>
        <taxon>Tracheophyta</taxon>
        <taxon>Spermatophyta</taxon>
        <taxon>Magnoliopsida</taxon>
        <taxon>Liliopsida</taxon>
        <taxon>Zingiberales</taxon>
        <taxon>Musaceae</taxon>
        <taxon>Musa</taxon>
    </lineage>
</organism>
<accession>A0A9E7FCC6</accession>
<feature type="coiled-coil region" evidence="1">
    <location>
        <begin position="124"/>
        <end position="192"/>
    </location>
</feature>